<dbReference type="OrthoDB" id="10261039at2759"/>
<proteinExistence type="inferred from homology"/>
<organism evidence="8 9">
    <name type="scientific">Eumeta variegata</name>
    <name type="common">Bagworm moth</name>
    <name type="synonym">Eumeta japonica</name>
    <dbReference type="NCBI Taxonomy" id="151549"/>
    <lineage>
        <taxon>Eukaryota</taxon>
        <taxon>Metazoa</taxon>
        <taxon>Ecdysozoa</taxon>
        <taxon>Arthropoda</taxon>
        <taxon>Hexapoda</taxon>
        <taxon>Insecta</taxon>
        <taxon>Pterygota</taxon>
        <taxon>Neoptera</taxon>
        <taxon>Endopterygota</taxon>
        <taxon>Lepidoptera</taxon>
        <taxon>Glossata</taxon>
        <taxon>Ditrysia</taxon>
        <taxon>Tineoidea</taxon>
        <taxon>Psychidae</taxon>
        <taxon>Oiketicinae</taxon>
        <taxon>Eumeta</taxon>
    </lineage>
</organism>
<evidence type="ECO:0000256" key="4">
    <source>
        <dbReference type="ARBA" id="ARBA00022989"/>
    </source>
</evidence>
<dbReference type="PANTHER" id="PTHR15415:SF7">
    <property type="entry name" value="MICOS COMPLEX SUBUNIT MIC60"/>
    <property type="match status" value="1"/>
</dbReference>
<dbReference type="PANTHER" id="PTHR15415">
    <property type="entry name" value="MITOFILIN"/>
    <property type="match status" value="1"/>
</dbReference>
<dbReference type="EMBL" id="BGZK01002977">
    <property type="protein sequence ID" value="GBP97643.1"/>
    <property type="molecule type" value="Genomic_DNA"/>
</dbReference>
<protein>
    <recommendedName>
        <fullName evidence="7">MICOS complex subunit MIC60</fullName>
    </recommendedName>
    <alternativeName>
        <fullName evidence="7">Mitofilin</fullName>
    </alternativeName>
</protein>
<dbReference type="AlphaFoldDB" id="A0A4C2AEA4"/>
<evidence type="ECO:0000256" key="3">
    <source>
        <dbReference type="ARBA" id="ARBA00022792"/>
    </source>
</evidence>
<keyword evidence="6" id="KW-0472">Membrane</keyword>
<keyword evidence="3 7" id="KW-0999">Mitochondrion inner membrane</keyword>
<accession>A0A4C2AEA4</accession>
<evidence type="ECO:0000256" key="7">
    <source>
        <dbReference type="RuleBase" id="RU363000"/>
    </source>
</evidence>
<keyword evidence="4" id="KW-1133">Transmembrane helix</keyword>
<evidence type="ECO:0000256" key="6">
    <source>
        <dbReference type="ARBA" id="ARBA00023136"/>
    </source>
</evidence>
<dbReference type="GO" id="GO:0061617">
    <property type="term" value="C:MICOS complex"/>
    <property type="evidence" value="ECO:0007669"/>
    <property type="project" value="TreeGrafter"/>
</dbReference>
<dbReference type="GO" id="GO:0042407">
    <property type="term" value="P:cristae formation"/>
    <property type="evidence" value="ECO:0007669"/>
    <property type="project" value="TreeGrafter"/>
</dbReference>
<sequence>MKRSFSKELEDKLATEKANYKLQLAKMLATLRGMDAALQARADSERSAHQAQALWAACQALWATVRTGEPGEHWKTKLRPLKNEIKAISKVAEGDELVAVVIQNLPREAEERGVFTEDALRERFLNVERLHVNWL</sequence>
<dbReference type="Pfam" id="PF09731">
    <property type="entry name" value="Mitofilin"/>
    <property type="match status" value="1"/>
</dbReference>
<comment type="subunit">
    <text evidence="7">Component of the mitochondrial contact site and cristae organizing system (MICOS) complex.</text>
</comment>
<name>A0A4C2AEA4_EUMVA</name>
<gene>
    <name evidence="8" type="primary">Mitofilin</name>
    <name evidence="8" type="ORF">EVAR_100775_1</name>
</gene>
<comment type="similarity">
    <text evidence="1 7">Belongs to the MICOS complex subunit Mic60 family.</text>
</comment>
<keyword evidence="9" id="KW-1185">Reference proteome</keyword>
<comment type="function">
    <text evidence="7">Component of the MICOS complex, a large protein complex of the mitochondrial inner membrane that plays crucial roles in the maintenance of crista junctions, inner membrane architecture, and formation of contact sites to the outer membrane.</text>
</comment>
<comment type="caution">
    <text evidence="8">The sequence shown here is derived from an EMBL/GenBank/DDBJ whole genome shotgun (WGS) entry which is preliminary data.</text>
</comment>
<reference evidence="8 9" key="1">
    <citation type="journal article" date="2019" name="Commun. Biol.">
        <title>The bagworm genome reveals a unique fibroin gene that provides high tensile strength.</title>
        <authorList>
            <person name="Kono N."/>
            <person name="Nakamura H."/>
            <person name="Ohtoshi R."/>
            <person name="Tomita M."/>
            <person name="Numata K."/>
            <person name="Arakawa K."/>
        </authorList>
    </citation>
    <scope>NUCLEOTIDE SEQUENCE [LARGE SCALE GENOMIC DNA]</scope>
</reference>
<comment type="subcellular location">
    <subcellularLocation>
        <location evidence="7">Mitochondrion inner membrane</location>
        <topology evidence="7">Single-pass membrane protein</topology>
    </subcellularLocation>
</comment>
<evidence type="ECO:0000313" key="9">
    <source>
        <dbReference type="Proteomes" id="UP000299102"/>
    </source>
</evidence>
<evidence type="ECO:0000256" key="1">
    <source>
        <dbReference type="ARBA" id="ARBA00010877"/>
    </source>
</evidence>
<dbReference type="STRING" id="151549.A0A4C2AEA4"/>
<evidence type="ECO:0000256" key="2">
    <source>
        <dbReference type="ARBA" id="ARBA00022692"/>
    </source>
</evidence>
<dbReference type="Proteomes" id="UP000299102">
    <property type="component" value="Unassembled WGS sequence"/>
</dbReference>
<keyword evidence="5 7" id="KW-0496">Mitochondrion</keyword>
<evidence type="ECO:0000313" key="8">
    <source>
        <dbReference type="EMBL" id="GBP97643.1"/>
    </source>
</evidence>
<evidence type="ECO:0000256" key="5">
    <source>
        <dbReference type="ARBA" id="ARBA00023128"/>
    </source>
</evidence>
<dbReference type="InterPro" id="IPR019133">
    <property type="entry name" value="MIC60"/>
</dbReference>
<keyword evidence="2 7" id="KW-0812">Transmembrane</keyword>